<comment type="caution">
    <text evidence="3">The sequence shown here is derived from an EMBL/GenBank/DDBJ whole genome shotgun (WGS) entry which is preliminary data.</text>
</comment>
<organism evidence="3 4">
    <name type="scientific">Carnegiea gigantea</name>
    <dbReference type="NCBI Taxonomy" id="171969"/>
    <lineage>
        <taxon>Eukaryota</taxon>
        <taxon>Viridiplantae</taxon>
        <taxon>Streptophyta</taxon>
        <taxon>Embryophyta</taxon>
        <taxon>Tracheophyta</taxon>
        <taxon>Spermatophyta</taxon>
        <taxon>Magnoliopsida</taxon>
        <taxon>eudicotyledons</taxon>
        <taxon>Gunneridae</taxon>
        <taxon>Pentapetalae</taxon>
        <taxon>Caryophyllales</taxon>
        <taxon>Cactineae</taxon>
        <taxon>Cactaceae</taxon>
        <taxon>Cactoideae</taxon>
        <taxon>Echinocereeae</taxon>
        <taxon>Carnegiea</taxon>
    </lineage>
</organism>
<dbReference type="PANTHER" id="PTHR46033">
    <property type="entry name" value="PROTEIN MAIN-LIKE 2"/>
    <property type="match status" value="1"/>
</dbReference>
<feature type="compositionally biased region" description="Basic and acidic residues" evidence="1">
    <location>
        <begin position="806"/>
        <end position="815"/>
    </location>
</feature>
<dbReference type="EMBL" id="JAKOGI010002236">
    <property type="protein sequence ID" value="KAJ8422510.1"/>
    <property type="molecule type" value="Genomic_DNA"/>
</dbReference>
<feature type="compositionally biased region" description="Basic and acidic residues" evidence="1">
    <location>
        <begin position="150"/>
        <end position="178"/>
    </location>
</feature>
<dbReference type="OrthoDB" id="1417722at2759"/>
<evidence type="ECO:0000259" key="2">
    <source>
        <dbReference type="Pfam" id="PF10536"/>
    </source>
</evidence>
<accession>A0A9Q1JL81</accession>
<feature type="domain" description="Aminotransferase-like plant mobile" evidence="2">
    <location>
        <begin position="250"/>
        <end position="464"/>
    </location>
</feature>
<feature type="region of interest" description="Disordered" evidence="1">
    <location>
        <begin position="753"/>
        <end position="857"/>
    </location>
</feature>
<gene>
    <name evidence="3" type="ORF">Cgig2_010631</name>
</gene>
<protein>
    <recommendedName>
        <fullName evidence="2">Aminotransferase-like plant mobile domain-containing protein</fullName>
    </recommendedName>
</protein>
<evidence type="ECO:0000256" key="1">
    <source>
        <dbReference type="SAM" id="MobiDB-lite"/>
    </source>
</evidence>
<reference evidence="3" key="1">
    <citation type="submission" date="2022-04" db="EMBL/GenBank/DDBJ databases">
        <title>Carnegiea gigantea Genome sequencing and assembly v2.</title>
        <authorList>
            <person name="Copetti D."/>
            <person name="Sanderson M.J."/>
            <person name="Burquez A."/>
            <person name="Wojciechowski M.F."/>
        </authorList>
    </citation>
    <scope>NUCLEOTIDE SEQUENCE</scope>
    <source>
        <strain evidence="3">SGP5-SGP5p</strain>
        <tissue evidence="3">Aerial part</tissue>
    </source>
</reference>
<keyword evidence="4" id="KW-1185">Reference proteome</keyword>
<dbReference type="AlphaFoldDB" id="A0A9Q1JL81"/>
<dbReference type="Proteomes" id="UP001153076">
    <property type="component" value="Unassembled WGS sequence"/>
</dbReference>
<sequence>MGSSKAKVNGWLLKKQLREKANIRLVHFHCSEKVGHELDTEEEINKEGSKAKVDGKKVKKRQWTLGVRETEREKIAIDGEIDVFAMELHSERKRNRSPVIEATAMGRENSQNETDESDSTYEKKEGDSGRSSSSVSLEDEASTSSGRLGGEMRSKKREDRGEREVRMQKGGRKGDAGQHGRQVVVQRVKGKGKAVADEAGEKVAEASVDVVIRHRCTLEAVCALNDELDDDRKRAIKDTVWSPVLEYRSFAMDGHPIRALIEHCNSNTKSFKIGRKEVPFSLYDVALITGLLAHGKPVLFQRSEVSVEVEGLLKGAIDDHVSHKCGKIRTLQKDMRIYRNYISVLLELYRSNNTRDKVGIFTKLYALLVVSGLLFPRCAGGVAWDLISMIDDAEATWIFLVEAIEEAKEKMCSARNVQINGFAMILQVWFYEHTNIYSFGDDKCVPRILSWVHLYKGKKYDVRLVVAAIQDSQVSTLATDAFVVLQEVIAENAVLEVREEERVKDVMRAFIDTDEYQGYVEDAEGVISLDMRLRRVRDVLRKEKEGHTVMKRELATIKKELAELRAMIQVGGGRTDVGREEVQVGDERVVEPGDGGASLVHYSESDDEATHEEGKLEASDVALGDTELRSDDVHNAMDVGHGTGDDGQHKGEIEGVTVEPIHGGVLGNVEGDESDGGLGKLLQLAMLSVKHTNNSHGTFTTCLPYDVFSLRIMLYTILHACEEELNLDAIVRVGRTVVEGVAVDALKVTTSRTEMSMDEQAGEVGGNSSRADGGMVRSSDEHMKVSPAEAADAIAQPELSPPEDEKEGKSQHILDGRPTPKAHPQPSSSEAQVPSPPPALSTVDKQQRVRLPACSHS</sequence>
<evidence type="ECO:0000313" key="4">
    <source>
        <dbReference type="Proteomes" id="UP001153076"/>
    </source>
</evidence>
<feature type="region of interest" description="Disordered" evidence="1">
    <location>
        <begin position="91"/>
        <end position="181"/>
    </location>
</feature>
<dbReference type="PANTHER" id="PTHR46033:SF8">
    <property type="entry name" value="PROTEIN MAINTENANCE OF MERISTEMS-LIKE"/>
    <property type="match status" value="1"/>
</dbReference>
<proteinExistence type="predicted"/>
<name>A0A9Q1JL81_9CARY</name>
<dbReference type="InterPro" id="IPR019557">
    <property type="entry name" value="AminoTfrase-like_pln_mobile"/>
</dbReference>
<dbReference type="Pfam" id="PF10536">
    <property type="entry name" value="PMD"/>
    <property type="match status" value="1"/>
</dbReference>
<evidence type="ECO:0000313" key="3">
    <source>
        <dbReference type="EMBL" id="KAJ8422510.1"/>
    </source>
</evidence>
<dbReference type="InterPro" id="IPR044824">
    <property type="entry name" value="MAIN-like"/>
</dbReference>
<dbReference type="GO" id="GO:0010073">
    <property type="term" value="P:meristem maintenance"/>
    <property type="evidence" value="ECO:0007669"/>
    <property type="project" value="InterPro"/>
</dbReference>